<dbReference type="PANTHER" id="PTHR12308">
    <property type="entry name" value="ANOCTAMIN"/>
    <property type="match status" value="1"/>
</dbReference>
<feature type="region of interest" description="Disordered" evidence="1">
    <location>
        <begin position="245"/>
        <end position="270"/>
    </location>
</feature>
<dbReference type="PANTHER" id="PTHR12308:SF13">
    <property type="entry name" value="ANOCTAMIN-1"/>
    <property type="match status" value="1"/>
</dbReference>
<sequence>PMHPRFGPYFSDGRRRVDYVLTYHIQKPGSVRNRSSRVTENSFIRRLRRSLSMRGSKAPLQPKEDPEIAAQEQQGDYCEDDKRFKREEFEENLLDMGLEMERDEQGHFPGIGFLKIHAPWKILCREAEFMKLKMPTKKVYDVKQGSNLVEKIRLFIRKITGPLHPKVDDNQAQNIKSLSHPFSREKQHLFDLSDKDNFFDSKTRSSIVYEILKRTRCTKANYSMGITSLLANGVYASAYPLHDGDIEDPDAETNDRKKKEGEKNKERKII</sequence>
<dbReference type="InterPro" id="IPR032394">
    <property type="entry name" value="Anoct_dimer"/>
</dbReference>
<dbReference type="GO" id="GO:0005229">
    <property type="term" value="F:intracellularly calcium-gated chloride channel activity"/>
    <property type="evidence" value="ECO:0007669"/>
    <property type="project" value="TreeGrafter"/>
</dbReference>
<dbReference type="HOGENOM" id="CLU_006685_5_0_1"/>
<protein>
    <recommendedName>
        <fullName evidence="2">Anoctamin dimerisation domain-containing protein</fullName>
    </recommendedName>
</protein>
<reference evidence="3" key="2">
    <citation type="submission" date="2025-08" db="UniProtKB">
        <authorList>
            <consortium name="Ensembl"/>
        </authorList>
    </citation>
    <scope>IDENTIFICATION</scope>
</reference>
<feature type="domain" description="Anoctamin dimerisation" evidence="2">
    <location>
        <begin position="9"/>
        <end position="257"/>
    </location>
</feature>
<name>H3CD21_TETNG</name>
<dbReference type="OMA" id="SSIWQKC"/>
<dbReference type="AlphaFoldDB" id="H3CD21"/>
<feature type="region of interest" description="Disordered" evidence="1">
    <location>
        <begin position="53"/>
        <end position="77"/>
    </location>
</feature>
<evidence type="ECO:0000313" key="3">
    <source>
        <dbReference type="Ensembl" id="ENSTNIP00000006144.1"/>
    </source>
</evidence>
<reference evidence="3" key="3">
    <citation type="submission" date="2025-09" db="UniProtKB">
        <authorList>
            <consortium name="Ensembl"/>
        </authorList>
    </citation>
    <scope>IDENTIFICATION</scope>
</reference>
<proteinExistence type="predicted"/>
<dbReference type="STRING" id="99883.ENSTNIP00000006144"/>
<dbReference type="InterPro" id="IPR007632">
    <property type="entry name" value="Anoctamin"/>
</dbReference>
<reference evidence="4" key="1">
    <citation type="journal article" date="2004" name="Nature">
        <title>Genome duplication in the teleost fish Tetraodon nigroviridis reveals the early vertebrate proto-karyotype.</title>
        <authorList>
            <person name="Jaillon O."/>
            <person name="Aury J.-M."/>
            <person name="Brunet F."/>
            <person name="Petit J.-L."/>
            <person name="Stange-Thomann N."/>
            <person name="Mauceli E."/>
            <person name="Bouneau L."/>
            <person name="Fischer C."/>
            <person name="Ozouf-Costaz C."/>
            <person name="Bernot A."/>
            <person name="Nicaud S."/>
            <person name="Jaffe D."/>
            <person name="Fisher S."/>
            <person name="Lutfalla G."/>
            <person name="Dossat C."/>
            <person name="Segurens B."/>
            <person name="Dasilva C."/>
            <person name="Salanoubat M."/>
            <person name="Levy M."/>
            <person name="Boudet N."/>
            <person name="Castellano S."/>
            <person name="Anthouard V."/>
            <person name="Jubin C."/>
            <person name="Castelli V."/>
            <person name="Katinka M."/>
            <person name="Vacherie B."/>
            <person name="Biemont C."/>
            <person name="Skalli Z."/>
            <person name="Cattolico L."/>
            <person name="Poulain J."/>
            <person name="De Berardinis V."/>
            <person name="Cruaud C."/>
            <person name="Duprat S."/>
            <person name="Brottier P."/>
            <person name="Coutanceau J.-P."/>
            <person name="Gouzy J."/>
            <person name="Parra G."/>
            <person name="Lardier G."/>
            <person name="Chapple C."/>
            <person name="McKernan K.J."/>
            <person name="McEwan P."/>
            <person name="Bosak S."/>
            <person name="Kellis M."/>
            <person name="Volff J.-N."/>
            <person name="Guigo R."/>
            <person name="Zody M.C."/>
            <person name="Mesirov J."/>
            <person name="Lindblad-Toh K."/>
            <person name="Birren B."/>
            <person name="Nusbaum C."/>
            <person name="Kahn D."/>
            <person name="Robinson-Rechavi M."/>
            <person name="Laudet V."/>
            <person name="Schachter V."/>
            <person name="Quetier F."/>
            <person name="Saurin W."/>
            <person name="Scarpelli C."/>
            <person name="Wincker P."/>
            <person name="Lander E.S."/>
            <person name="Weissenbach J."/>
            <person name="Roest Crollius H."/>
        </authorList>
    </citation>
    <scope>NUCLEOTIDE SEQUENCE [LARGE SCALE GENOMIC DNA]</scope>
</reference>
<evidence type="ECO:0000313" key="4">
    <source>
        <dbReference type="Proteomes" id="UP000007303"/>
    </source>
</evidence>
<dbReference type="Proteomes" id="UP000007303">
    <property type="component" value="Unassembled WGS sequence"/>
</dbReference>
<dbReference type="GO" id="GO:0046983">
    <property type="term" value="F:protein dimerization activity"/>
    <property type="evidence" value="ECO:0007669"/>
    <property type="project" value="InterPro"/>
</dbReference>
<evidence type="ECO:0000256" key="1">
    <source>
        <dbReference type="SAM" id="MobiDB-lite"/>
    </source>
</evidence>
<dbReference type="Pfam" id="PF16178">
    <property type="entry name" value="Anoct_dimer"/>
    <property type="match status" value="1"/>
</dbReference>
<dbReference type="Ensembl" id="ENSTNIT00000006292.1">
    <property type="protein sequence ID" value="ENSTNIP00000006144.1"/>
    <property type="gene ID" value="ENSTNIG00000003555.1"/>
</dbReference>
<dbReference type="GO" id="GO:0005886">
    <property type="term" value="C:plasma membrane"/>
    <property type="evidence" value="ECO:0007669"/>
    <property type="project" value="TreeGrafter"/>
</dbReference>
<accession>H3CD21</accession>
<keyword evidence="4" id="KW-1185">Reference proteome</keyword>
<dbReference type="InParanoid" id="H3CD21"/>
<dbReference type="GeneTree" id="ENSGT00940000157182"/>
<organism evidence="3 4">
    <name type="scientific">Tetraodon nigroviridis</name>
    <name type="common">Spotted green pufferfish</name>
    <name type="synonym">Chelonodon nigroviridis</name>
    <dbReference type="NCBI Taxonomy" id="99883"/>
    <lineage>
        <taxon>Eukaryota</taxon>
        <taxon>Metazoa</taxon>
        <taxon>Chordata</taxon>
        <taxon>Craniata</taxon>
        <taxon>Vertebrata</taxon>
        <taxon>Euteleostomi</taxon>
        <taxon>Actinopterygii</taxon>
        <taxon>Neopterygii</taxon>
        <taxon>Teleostei</taxon>
        <taxon>Neoteleostei</taxon>
        <taxon>Acanthomorphata</taxon>
        <taxon>Eupercaria</taxon>
        <taxon>Tetraodontiformes</taxon>
        <taxon>Tetradontoidea</taxon>
        <taxon>Tetraodontidae</taxon>
        <taxon>Tetraodon</taxon>
    </lineage>
</organism>
<feature type="compositionally biased region" description="Basic and acidic residues" evidence="1">
    <location>
        <begin position="253"/>
        <end position="270"/>
    </location>
</feature>
<evidence type="ECO:0000259" key="2">
    <source>
        <dbReference type="Pfam" id="PF16178"/>
    </source>
</evidence>